<reference evidence="5 6" key="1">
    <citation type="submission" date="2018-09" db="EMBL/GenBank/DDBJ databases">
        <authorList>
            <person name="Wang Z."/>
        </authorList>
    </citation>
    <scope>NUCLEOTIDE SEQUENCE [LARGE SCALE GENOMIC DNA]</scope>
    <source>
        <strain evidence="5 6">ALS 81</strain>
    </source>
</reference>
<sequence>MRNMLGLFTLVLSLSLLSGCQEAQSLEDKGAEVALVKVIEVPKLTPENSEIFLARIDAGTRAHLSFQLSGEIAQIPVKMGQVVEKGELLASLDPIDFQLALDAKSAEYDLRKAQFERAKRLQKTNLISKDAYDQADSALKTSHAELNQAQKDLRNTRLSAPFNGVVSATMSKPFEVVAARQGILNLIDNQYLEVIFSIPVQYTRQQNIEAIKASPLSVIMDAHPGIRISASLKEISTEPNYQTNTYSAKVTIERPEQLNLLPGMTGIVVVEDRASSHQFKVPDSAWINQSLMVWKVNPHNSSVSQTKIILDNDGRVVAGLTQGDQVVVAGLESLYEGQMVKIWKREGGI</sequence>
<dbReference type="OrthoDB" id="1185083at2"/>
<dbReference type="InterPro" id="IPR006143">
    <property type="entry name" value="RND_pump_MFP"/>
</dbReference>
<organism evidence="5 6">
    <name type="scientific">Alginatibacterium sediminis</name>
    <dbReference type="NCBI Taxonomy" id="2164068"/>
    <lineage>
        <taxon>Bacteria</taxon>
        <taxon>Pseudomonadati</taxon>
        <taxon>Pseudomonadota</taxon>
        <taxon>Gammaproteobacteria</taxon>
        <taxon>Alteromonadales</taxon>
        <taxon>Alteromonadaceae</taxon>
        <taxon>Alginatibacterium</taxon>
    </lineage>
</organism>
<dbReference type="InterPro" id="IPR058625">
    <property type="entry name" value="MdtA-like_BSH"/>
</dbReference>
<evidence type="ECO:0000259" key="4">
    <source>
        <dbReference type="Pfam" id="PF25917"/>
    </source>
</evidence>
<dbReference type="EMBL" id="RAQO01000008">
    <property type="protein sequence ID" value="RKF15765.1"/>
    <property type="molecule type" value="Genomic_DNA"/>
</dbReference>
<accession>A0A420E8L2</accession>
<dbReference type="PROSITE" id="PS51257">
    <property type="entry name" value="PROKAR_LIPOPROTEIN"/>
    <property type="match status" value="1"/>
</dbReference>
<evidence type="ECO:0000313" key="6">
    <source>
        <dbReference type="Proteomes" id="UP000286482"/>
    </source>
</evidence>
<name>A0A420E8L2_9ALTE</name>
<dbReference type="InterPro" id="IPR058624">
    <property type="entry name" value="MdtA-like_HH"/>
</dbReference>
<feature type="domain" description="Multidrug resistance protein MdtA-like alpha-helical hairpin" evidence="3">
    <location>
        <begin position="105"/>
        <end position="153"/>
    </location>
</feature>
<dbReference type="Gene3D" id="2.40.420.20">
    <property type="match status" value="1"/>
</dbReference>
<feature type="chain" id="PRO_5018967931" evidence="2">
    <location>
        <begin position="24"/>
        <end position="349"/>
    </location>
</feature>
<dbReference type="Proteomes" id="UP000286482">
    <property type="component" value="Unassembled WGS sequence"/>
</dbReference>
<feature type="domain" description="Multidrug resistance protein MdtA-like barrel-sandwich hybrid" evidence="4">
    <location>
        <begin position="64"/>
        <end position="168"/>
    </location>
</feature>
<keyword evidence="6" id="KW-1185">Reference proteome</keyword>
<gene>
    <name evidence="5" type="ORF">DBZ36_15420</name>
</gene>
<protein>
    <submittedName>
        <fullName evidence="5">Efflux RND transporter periplasmic adaptor subunit</fullName>
    </submittedName>
</protein>
<keyword evidence="2" id="KW-0732">Signal</keyword>
<dbReference type="PANTHER" id="PTHR30469:SF20">
    <property type="entry name" value="EFFLUX RND TRANSPORTER PERIPLASMIC ADAPTOR SUBUNIT"/>
    <property type="match status" value="1"/>
</dbReference>
<dbReference type="GO" id="GO:1990281">
    <property type="term" value="C:efflux pump complex"/>
    <property type="evidence" value="ECO:0007669"/>
    <property type="project" value="TreeGrafter"/>
</dbReference>
<proteinExistence type="inferred from homology"/>
<dbReference type="Pfam" id="PF25917">
    <property type="entry name" value="BSH_RND"/>
    <property type="match status" value="1"/>
</dbReference>
<dbReference type="SUPFAM" id="SSF111369">
    <property type="entry name" value="HlyD-like secretion proteins"/>
    <property type="match status" value="1"/>
</dbReference>
<dbReference type="Pfam" id="PF25876">
    <property type="entry name" value="HH_MFP_RND"/>
    <property type="match status" value="1"/>
</dbReference>
<dbReference type="GO" id="GO:0015562">
    <property type="term" value="F:efflux transmembrane transporter activity"/>
    <property type="evidence" value="ECO:0007669"/>
    <property type="project" value="TreeGrafter"/>
</dbReference>
<feature type="signal peptide" evidence="2">
    <location>
        <begin position="1"/>
        <end position="23"/>
    </location>
</feature>
<evidence type="ECO:0000313" key="5">
    <source>
        <dbReference type="EMBL" id="RKF15765.1"/>
    </source>
</evidence>
<dbReference type="RefSeq" id="WP_120355851.1">
    <property type="nucleotide sequence ID" value="NZ_RAQO01000008.1"/>
</dbReference>
<dbReference type="Gene3D" id="1.10.287.470">
    <property type="entry name" value="Helix hairpin bin"/>
    <property type="match status" value="1"/>
</dbReference>
<evidence type="ECO:0000259" key="3">
    <source>
        <dbReference type="Pfam" id="PF25876"/>
    </source>
</evidence>
<comment type="caution">
    <text evidence="5">The sequence shown here is derived from an EMBL/GenBank/DDBJ whole genome shotgun (WGS) entry which is preliminary data.</text>
</comment>
<dbReference type="AlphaFoldDB" id="A0A420E8L2"/>
<dbReference type="Gene3D" id="2.40.50.100">
    <property type="match status" value="1"/>
</dbReference>
<dbReference type="PANTHER" id="PTHR30469">
    <property type="entry name" value="MULTIDRUG RESISTANCE PROTEIN MDTA"/>
    <property type="match status" value="1"/>
</dbReference>
<dbReference type="NCBIfam" id="TIGR01730">
    <property type="entry name" value="RND_mfp"/>
    <property type="match status" value="1"/>
</dbReference>
<evidence type="ECO:0000256" key="1">
    <source>
        <dbReference type="ARBA" id="ARBA00009477"/>
    </source>
</evidence>
<evidence type="ECO:0000256" key="2">
    <source>
        <dbReference type="SAM" id="SignalP"/>
    </source>
</evidence>
<comment type="similarity">
    <text evidence="1">Belongs to the membrane fusion protein (MFP) (TC 8.A.1) family.</text>
</comment>
<dbReference type="Gene3D" id="2.40.30.170">
    <property type="match status" value="1"/>
</dbReference>